<proteinExistence type="predicted"/>
<dbReference type="InterPro" id="IPR010985">
    <property type="entry name" value="Ribbon_hlx_hlx"/>
</dbReference>
<dbReference type="SUPFAM" id="SSF47598">
    <property type="entry name" value="Ribbon-helix-helix"/>
    <property type="match status" value="1"/>
</dbReference>
<evidence type="ECO:0000313" key="1">
    <source>
        <dbReference type="EMBL" id="RDX02166.1"/>
    </source>
</evidence>
<dbReference type="InterPro" id="IPR013321">
    <property type="entry name" value="Arc_rbn_hlx_hlx"/>
</dbReference>
<dbReference type="EMBL" id="LARY01000001">
    <property type="protein sequence ID" value="RDX02166.1"/>
    <property type="molecule type" value="Genomic_DNA"/>
</dbReference>
<dbReference type="AlphaFoldDB" id="A0A3D8TSW4"/>
<name>A0A3D8TSW4_9LIST</name>
<comment type="caution">
    <text evidence="1">The sequence shown here is derived from an EMBL/GenBank/DDBJ whole genome shotgun (WGS) entry which is preliminary data.</text>
</comment>
<organism evidence="1 2">
    <name type="scientific">Listeria kieliensis</name>
    <dbReference type="NCBI Taxonomy" id="1621700"/>
    <lineage>
        <taxon>Bacteria</taxon>
        <taxon>Bacillati</taxon>
        <taxon>Bacillota</taxon>
        <taxon>Bacilli</taxon>
        <taxon>Bacillales</taxon>
        <taxon>Listeriaceae</taxon>
        <taxon>Listeria</taxon>
    </lineage>
</organism>
<dbReference type="GO" id="GO:0006355">
    <property type="term" value="P:regulation of DNA-templated transcription"/>
    <property type="evidence" value="ECO:0007669"/>
    <property type="project" value="InterPro"/>
</dbReference>
<protein>
    <submittedName>
        <fullName evidence="1">CopG family transcriptional regulator</fullName>
    </submittedName>
</protein>
<keyword evidence="2" id="KW-1185">Reference proteome</keyword>
<sequence>MLEKKQQKEISVSLTQDLLEELDLFVQKEKVERSEVIMEATQEFLKRKKAREVRVEMEQGYIEMAKINFAIACECTHAESEAENRNIEILGG</sequence>
<gene>
    <name evidence="1" type="ORF">UR08_01120</name>
</gene>
<accession>A0A3D8TSW4</accession>
<dbReference type="CDD" id="cd22231">
    <property type="entry name" value="RHH_NikR_HicB-like"/>
    <property type="match status" value="1"/>
</dbReference>
<evidence type="ECO:0000313" key="2">
    <source>
        <dbReference type="Proteomes" id="UP000257055"/>
    </source>
</evidence>
<dbReference type="RefSeq" id="WP_115751837.1">
    <property type="nucleotide sequence ID" value="NZ_LARY01000001.1"/>
</dbReference>
<reference evidence="2" key="1">
    <citation type="submission" date="2015-04" db="EMBL/GenBank/DDBJ databases">
        <authorList>
            <person name="Schardt J."/>
            <person name="Mueller-Herbst S."/>
            <person name="Scherer S."/>
            <person name="Huptas C."/>
        </authorList>
    </citation>
    <scope>NUCLEOTIDE SEQUENCE [LARGE SCALE GENOMIC DNA]</scope>
    <source>
        <strain evidence="2">Kiel-L1</strain>
    </source>
</reference>
<dbReference type="Proteomes" id="UP000257055">
    <property type="component" value="Unassembled WGS sequence"/>
</dbReference>
<dbReference type="Gene3D" id="1.10.1220.10">
    <property type="entry name" value="Met repressor-like"/>
    <property type="match status" value="1"/>
</dbReference>